<evidence type="ECO:0000313" key="2">
    <source>
        <dbReference type="EMBL" id="KAG8511578.1"/>
    </source>
</evidence>
<dbReference type="EMBL" id="JAGFMF010011828">
    <property type="protein sequence ID" value="KAG8511578.1"/>
    <property type="molecule type" value="Genomic_DNA"/>
</dbReference>
<gene>
    <name evidence="2" type="ORF">J0S82_004965</name>
</gene>
<protein>
    <submittedName>
        <fullName evidence="2">Sortilin</fullName>
    </submittedName>
</protein>
<feature type="region of interest" description="Disordered" evidence="1">
    <location>
        <begin position="146"/>
        <end position="223"/>
    </location>
</feature>
<evidence type="ECO:0000256" key="1">
    <source>
        <dbReference type="SAM" id="MobiDB-lite"/>
    </source>
</evidence>
<proteinExistence type="predicted"/>
<feature type="compositionally biased region" description="Low complexity" evidence="1">
    <location>
        <begin position="150"/>
        <end position="163"/>
    </location>
</feature>
<evidence type="ECO:0000313" key="3">
    <source>
        <dbReference type="Proteomes" id="UP000700334"/>
    </source>
</evidence>
<organism evidence="2 3">
    <name type="scientific">Galemys pyrenaicus</name>
    <name type="common">Iberian desman</name>
    <name type="synonym">Pyrenean desman</name>
    <dbReference type="NCBI Taxonomy" id="202257"/>
    <lineage>
        <taxon>Eukaryota</taxon>
        <taxon>Metazoa</taxon>
        <taxon>Chordata</taxon>
        <taxon>Craniata</taxon>
        <taxon>Vertebrata</taxon>
        <taxon>Euteleostomi</taxon>
        <taxon>Mammalia</taxon>
        <taxon>Eutheria</taxon>
        <taxon>Laurasiatheria</taxon>
        <taxon>Eulipotyphla</taxon>
        <taxon>Talpidae</taxon>
        <taxon>Galemys</taxon>
    </lineage>
</organism>
<feature type="compositionally biased region" description="Low complexity" evidence="1">
    <location>
        <begin position="196"/>
        <end position="207"/>
    </location>
</feature>
<name>A0A8J5ZYF8_GALPY</name>
<reference evidence="2" key="1">
    <citation type="journal article" date="2021" name="Evol. Appl.">
        <title>The genome of the Pyrenean desman and the effects of bottlenecks and inbreeding on the genomic landscape of an endangered species.</title>
        <authorList>
            <person name="Escoda L."/>
            <person name="Castresana J."/>
        </authorList>
    </citation>
    <scope>NUCLEOTIDE SEQUENCE</scope>
    <source>
        <strain evidence="2">IBE-C5619</strain>
    </source>
</reference>
<sequence length="487" mass="52590">MGEERPGCAYPRSAGLRLGGVARRRRGWAGAPGGRCQRRRHSAAMELPRGAAAGLSRGLRGLGVLLVLLQLLPPAALGQDRLDAPPPPAPPLSRWSGPVGVSWGLRAAAPGGPSHRGGRWRRSALDADKDCGGVRDFVARLANNTHQVSGSRAPAPPGLRGAAPGPGGRRPARAAGPPLSVRAPRVSAERLRRSGPRCARAPRAAAPELRRAESGRGRGPPLAAASAAVFRHRGGRRRLRPRSVLEVVRISRTPLFSVRVNNRDAVSRPHLDSGERLPLQPLGKLGRAEAKVCPLWAPTFRREPDVSTQMRDQLLSSLCDHVGYQQTCLPLSVFLPLPRPDLSVKHKAMTSVAELCAAEIPSCRYSLTSSCSRPLLLTASPLHPVLPGLMLPLNAARAELHLPAPVSPEQECRARRRVLTPPPRARHAVGAQRCWQSRRVCEGRDHRARLRVCLPPGAPEGNMELSTVKLPPTWLCRCQFFQHLLLV</sequence>
<accession>A0A8J5ZYF8</accession>
<dbReference type="AlphaFoldDB" id="A0A8J5ZYF8"/>
<comment type="caution">
    <text evidence="2">The sequence shown here is derived from an EMBL/GenBank/DDBJ whole genome shotgun (WGS) entry which is preliminary data.</text>
</comment>
<dbReference type="Proteomes" id="UP000700334">
    <property type="component" value="Unassembled WGS sequence"/>
</dbReference>
<keyword evidence="3" id="KW-1185">Reference proteome</keyword>